<dbReference type="InterPro" id="IPR027417">
    <property type="entry name" value="P-loop_NTPase"/>
</dbReference>
<dbReference type="PANTHER" id="PTHR32071">
    <property type="entry name" value="TRANSCRIPTIONAL REGULATORY PROTEIN"/>
    <property type="match status" value="1"/>
</dbReference>
<gene>
    <name evidence="4" type="ORF">CMTB2_06121</name>
</gene>
<keyword evidence="2" id="KW-0067">ATP-binding</keyword>
<dbReference type="EMBL" id="ABCJ01000007">
    <property type="protein sequence ID" value="EDM23251.1"/>
    <property type="molecule type" value="Genomic_DNA"/>
</dbReference>
<dbReference type="Gene3D" id="3.40.50.300">
    <property type="entry name" value="P-loop containing nucleotide triphosphate hydrolases"/>
    <property type="match status" value="1"/>
</dbReference>
<evidence type="ECO:0000259" key="3">
    <source>
        <dbReference type="Pfam" id="PF14532"/>
    </source>
</evidence>
<dbReference type="GO" id="GO:0006355">
    <property type="term" value="P:regulation of DNA-templated transcription"/>
    <property type="evidence" value="ECO:0007669"/>
    <property type="project" value="InterPro"/>
</dbReference>
<evidence type="ECO:0000256" key="2">
    <source>
        <dbReference type="ARBA" id="ARBA00022840"/>
    </source>
</evidence>
<keyword evidence="1" id="KW-0547">Nucleotide-binding</keyword>
<dbReference type="Pfam" id="PF14532">
    <property type="entry name" value="Sigma54_activ_2"/>
    <property type="match status" value="1"/>
</dbReference>
<dbReference type="RefSeq" id="WP_007475017.1">
    <property type="nucleotide sequence ID" value="NZ_ABCJ01000007.1"/>
</dbReference>
<name>A0AAI9AGL7_9BACT</name>
<proteinExistence type="predicted"/>
<dbReference type="AlphaFoldDB" id="A0AAI9AGL7"/>
<dbReference type="InterPro" id="IPR002078">
    <property type="entry name" value="Sigma_54_int"/>
</dbReference>
<protein>
    <submittedName>
        <fullName evidence="4">Transcriptional regulator, Fis family protein</fullName>
    </submittedName>
</protein>
<evidence type="ECO:0000256" key="1">
    <source>
        <dbReference type="ARBA" id="ARBA00022741"/>
    </source>
</evidence>
<reference evidence="4 5" key="1">
    <citation type="journal article" date="2011" name="Stand. Genomic Sci.">
        <title>Draft genome sequence of Caminibacter mediatlanticus strain TB-2, an epsilonproteobacterium isolated from a deep-sea hydrothermal vent.</title>
        <authorList>
            <person name="Giovannelli D."/>
            <person name="Ferriera S."/>
            <person name="Johnson J."/>
            <person name="Kravitz S."/>
            <person name="Perez-Rodriguez I."/>
            <person name="Ricci J."/>
            <person name="O'Brien C."/>
            <person name="Voordeckers J.W."/>
            <person name="Bini E."/>
            <person name="Vetriani C."/>
        </authorList>
    </citation>
    <scope>NUCLEOTIDE SEQUENCE [LARGE SCALE GENOMIC DNA]</scope>
    <source>
        <strain evidence="4 5">TB-2</strain>
    </source>
</reference>
<feature type="domain" description="Sigma-54 factor interaction" evidence="3">
    <location>
        <begin position="3"/>
        <end position="51"/>
    </location>
</feature>
<evidence type="ECO:0000313" key="5">
    <source>
        <dbReference type="Proteomes" id="UP000003288"/>
    </source>
</evidence>
<dbReference type="GO" id="GO:0005524">
    <property type="term" value="F:ATP binding"/>
    <property type="evidence" value="ECO:0007669"/>
    <property type="project" value="UniProtKB-KW"/>
</dbReference>
<evidence type="ECO:0000313" key="4">
    <source>
        <dbReference type="EMBL" id="EDM23251.1"/>
    </source>
</evidence>
<organism evidence="4 5">
    <name type="scientific">Caminibacter mediatlanticus TB-2</name>
    <dbReference type="NCBI Taxonomy" id="391592"/>
    <lineage>
        <taxon>Bacteria</taxon>
        <taxon>Pseudomonadati</taxon>
        <taxon>Campylobacterota</taxon>
        <taxon>Epsilonproteobacteria</taxon>
        <taxon>Nautiliales</taxon>
        <taxon>Nautiliaceae</taxon>
        <taxon>Caminibacter</taxon>
    </lineage>
</organism>
<comment type="caution">
    <text evidence="4">The sequence shown here is derived from an EMBL/GenBank/DDBJ whole genome shotgun (WGS) entry which is preliminary data.</text>
</comment>
<dbReference type="SUPFAM" id="SSF52540">
    <property type="entry name" value="P-loop containing nucleoside triphosphate hydrolases"/>
    <property type="match status" value="1"/>
</dbReference>
<sequence>MFIAKSEYMQKIKNIADKIKTLKLNVYIWGDVGVGKTFLAKYIAPDGIINPNKDILKPVIIEDFDKKLQIVNGEFIIATGSKPLNKDIIDRYFTIDIELKPLKERKEEINDFISLFTKEASEILKINKKIKIKNPDISENLNSLKRQVYKKMLLSSKNEIFDALKEVLKEEHLTYDEEIKTFEKTLFSAMKEIYKSKLKISEKLKMNRVTLTKKMKELNV</sequence>
<dbReference type="Proteomes" id="UP000003288">
    <property type="component" value="Unassembled WGS sequence"/>
</dbReference>
<accession>A0AAI9AGL7</accession>